<evidence type="ECO:0008006" key="3">
    <source>
        <dbReference type="Google" id="ProtNLM"/>
    </source>
</evidence>
<dbReference type="OrthoDB" id="5877743at2759"/>
<organism evidence="1 2">
    <name type="scientific">Diploscapter pachys</name>
    <dbReference type="NCBI Taxonomy" id="2018661"/>
    <lineage>
        <taxon>Eukaryota</taxon>
        <taxon>Metazoa</taxon>
        <taxon>Ecdysozoa</taxon>
        <taxon>Nematoda</taxon>
        <taxon>Chromadorea</taxon>
        <taxon>Rhabditida</taxon>
        <taxon>Rhabditina</taxon>
        <taxon>Rhabditomorpha</taxon>
        <taxon>Rhabditoidea</taxon>
        <taxon>Rhabditidae</taxon>
        <taxon>Diploscapter</taxon>
    </lineage>
</organism>
<comment type="caution">
    <text evidence="1">The sequence shown here is derived from an EMBL/GenBank/DDBJ whole genome shotgun (WGS) entry which is preliminary data.</text>
</comment>
<dbReference type="AlphaFoldDB" id="A0A2A2LPM4"/>
<name>A0A2A2LPM4_9BILA</name>
<dbReference type="STRING" id="2018661.A0A2A2LPM4"/>
<evidence type="ECO:0000313" key="1">
    <source>
        <dbReference type="EMBL" id="PAV88005.1"/>
    </source>
</evidence>
<dbReference type="SUPFAM" id="SSF56436">
    <property type="entry name" value="C-type lectin-like"/>
    <property type="match status" value="1"/>
</dbReference>
<dbReference type="EMBL" id="LIAE01006535">
    <property type="protein sequence ID" value="PAV88005.1"/>
    <property type="molecule type" value="Genomic_DNA"/>
</dbReference>
<accession>A0A2A2LPM4</accession>
<dbReference type="Proteomes" id="UP000218231">
    <property type="component" value="Unassembled WGS sequence"/>
</dbReference>
<reference evidence="1 2" key="1">
    <citation type="journal article" date="2017" name="Curr. Biol.">
        <title>Genome architecture and evolution of a unichromosomal asexual nematode.</title>
        <authorList>
            <person name="Fradin H."/>
            <person name="Zegar C."/>
            <person name="Gutwein M."/>
            <person name="Lucas J."/>
            <person name="Kovtun M."/>
            <person name="Corcoran D."/>
            <person name="Baugh L.R."/>
            <person name="Kiontke K."/>
            <person name="Gunsalus K."/>
            <person name="Fitch D.H."/>
            <person name="Piano F."/>
        </authorList>
    </citation>
    <scope>NUCLEOTIDE SEQUENCE [LARGE SCALE GENOMIC DNA]</scope>
    <source>
        <strain evidence="1">PF1309</strain>
    </source>
</reference>
<evidence type="ECO:0000313" key="2">
    <source>
        <dbReference type="Proteomes" id="UP000218231"/>
    </source>
</evidence>
<gene>
    <name evidence="1" type="ORF">WR25_20264</name>
</gene>
<proteinExistence type="predicted"/>
<dbReference type="InterPro" id="IPR016187">
    <property type="entry name" value="CTDL_fold"/>
</dbReference>
<keyword evidence="2" id="KW-1185">Reference proteome</keyword>
<protein>
    <recommendedName>
        <fullName evidence="3">C-type lectin domain-containing protein</fullName>
    </recommendedName>
</protein>
<sequence>MSDGVWLSYSCVNKLPFVCRGPAGLAPTTSPKPTHGPGGCPSNWTYYQPMDACYQMQVVNYDPDAEKQIVDCHGTIHSQGENEFVRDLAVKFLSDNNCFKNWNYYLYWIGELKHDGKKGTCIWYNSEDFDYYLPYPHNTIWPCKKEKEISVFGLVNKKTNEVSWTDPDNEMDWWLVPDSCKSILCKML</sequence>